<feature type="region of interest" description="Disordered" evidence="16">
    <location>
        <begin position="934"/>
        <end position="1008"/>
    </location>
</feature>
<keyword evidence="5 15" id="KW-0347">Helicase</keyword>
<dbReference type="GO" id="GO:0005524">
    <property type="term" value="F:ATP binding"/>
    <property type="evidence" value="ECO:0007669"/>
    <property type="project" value="UniProtKB-UniRule"/>
</dbReference>
<evidence type="ECO:0000256" key="8">
    <source>
        <dbReference type="ARBA" id="ARBA00023125"/>
    </source>
</evidence>
<feature type="domain" description="UvrD-like helicase ATP-binding" evidence="17">
    <location>
        <begin position="11"/>
        <end position="496"/>
    </location>
</feature>
<dbReference type="AlphaFoldDB" id="A0A7X0B0V7"/>
<keyword evidence="1" id="KW-0540">Nuclease</keyword>
<dbReference type="GO" id="GO:0043138">
    <property type="term" value="F:3'-5' DNA helicase activity"/>
    <property type="evidence" value="ECO:0007669"/>
    <property type="project" value="UniProtKB-EC"/>
</dbReference>
<reference evidence="19 20" key="1">
    <citation type="submission" date="2020-08" db="EMBL/GenBank/DDBJ databases">
        <title>Genomic Encyclopedia of Type Strains, Phase IV (KMG-IV): sequencing the most valuable type-strain genomes for metagenomic binning, comparative biology and taxonomic classification.</title>
        <authorList>
            <person name="Goeker M."/>
        </authorList>
    </citation>
    <scope>NUCLEOTIDE SEQUENCE [LARGE SCALE GENOMIC DNA]</scope>
    <source>
        <strain evidence="19 20">DSM 22198</strain>
    </source>
</reference>
<keyword evidence="7 15" id="KW-0067">ATP-binding</keyword>
<evidence type="ECO:0000256" key="1">
    <source>
        <dbReference type="ARBA" id="ARBA00022722"/>
    </source>
</evidence>
<dbReference type="RefSeq" id="WP_184804427.1">
    <property type="nucleotide sequence ID" value="NZ_JACIIZ010000012.1"/>
</dbReference>
<dbReference type="SUPFAM" id="SSF52540">
    <property type="entry name" value="P-loop containing nucleoside triphosphate hydrolases"/>
    <property type="match status" value="1"/>
</dbReference>
<evidence type="ECO:0000256" key="12">
    <source>
        <dbReference type="ARBA" id="ARBA00034808"/>
    </source>
</evidence>
<dbReference type="PANTHER" id="PTHR11070:SF2">
    <property type="entry name" value="ATP-DEPENDENT DNA HELICASE SRS2"/>
    <property type="match status" value="1"/>
</dbReference>
<evidence type="ECO:0000256" key="6">
    <source>
        <dbReference type="ARBA" id="ARBA00022839"/>
    </source>
</evidence>
<evidence type="ECO:0000313" key="19">
    <source>
        <dbReference type="EMBL" id="MBB6253610.1"/>
    </source>
</evidence>
<dbReference type="InterPro" id="IPR014016">
    <property type="entry name" value="UvrD-like_ATP-bd"/>
</dbReference>
<evidence type="ECO:0000259" key="17">
    <source>
        <dbReference type="PROSITE" id="PS51198"/>
    </source>
</evidence>
<keyword evidence="3" id="KW-0227">DNA damage</keyword>
<evidence type="ECO:0000256" key="16">
    <source>
        <dbReference type="SAM" id="MobiDB-lite"/>
    </source>
</evidence>
<proteinExistence type="predicted"/>
<comment type="caution">
    <text evidence="19">The sequence shown here is derived from an EMBL/GenBank/DDBJ whole genome shotgun (WGS) entry which is preliminary data.</text>
</comment>
<organism evidence="19 20">
    <name type="scientific">Nitrospirillum iridis</name>
    <dbReference type="NCBI Taxonomy" id="765888"/>
    <lineage>
        <taxon>Bacteria</taxon>
        <taxon>Pseudomonadati</taxon>
        <taxon>Pseudomonadota</taxon>
        <taxon>Alphaproteobacteria</taxon>
        <taxon>Rhodospirillales</taxon>
        <taxon>Azospirillaceae</taxon>
        <taxon>Nitrospirillum</taxon>
    </lineage>
</organism>
<evidence type="ECO:0000256" key="11">
    <source>
        <dbReference type="ARBA" id="ARBA00034617"/>
    </source>
</evidence>
<keyword evidence="6" id="KW-0269">Exonuclease</keyword>
<dbReference type="InterPro" id="IPR014017">
    <property type="entry name" value="DNA_helicase_UvrD-like_C"/>
</dbReference>
<feature type="compositionally biased region" description="Basic and acidic residues" evidence="16">
    <location>
        <begin position="1"/>
        <end position="11"/>
    </location>
</feature>
<comment type="catalytic activity">
    <reaction evidence="14">
        <text>ATP + H2O = ADP + phosphate + H(+)</text>
        <dbReference type="Rhea" id="RHEA:13065"/>
        <dbReference type="ChEBI" id="CHEBI:15377"/>
        <dbReference type="ChEBI" id="CHEBI:15378"/>
        <dbReference type="ChEBI" id="CHEBI:30616"/>
        <dbReference type="ChEBI" id="CHEBI:43474"/>
        <dbReference type="ChEBI" id="CHEBI:456216"/>
        <dbReference type="EC" id="5.6.2.4"/>
    </reaction>
</comment>
<dbReference type="InterPro" id="IPR014151">
    <property type="entry name" value="DNA_helicase_AddA"/>
</dbReference>
<evidence type="ECO:0000256" key="5">
    <source>
        <dbReference type="ARBA" id="ARBA00022806"/>
    </source>
</evidence>
<protein>
    <recommendedName>
        <fullName evidence="12">DNA 3'-5' helicase</fullName>
        <ecNumber evidence="12">5.6.2.4</ecNumber>
    </recommendedName>
    <alternativeName>
        <fullName evidence="13">DNA 3'-5' helicase II</fullName>
    </alternativeName>
</protein>
<evidence type="ECO:0000259" key="18">
    <source>
        <dbReference type="PROSITE" id="PS51217"/>
    </source>
</evidence>
<dbReference type="EMBL" id="JACIIZ010000012">
    <property type="protein sequence ID" value="MBB6253610.1"/>
    <property type="molecule type" value="Genomic_DNA"/>
</dbReference>
<accession>A0A7X0B0V7</accession>
<evidence type="ECO:0000256" key="10">
    <source>
        <dbReference type="ARBA" id="ARBA00023235"/>
    </source>
</evidence>
<comment type="catalytic activity">
    <reaction evidence="11">
        <text>Couples ATP hydrolysis with the unwinding of duplex DNA by translocating in the 3'-5' direction.</text>
        <dbReference type="EC" id="5.6.2.4"/>
    </reaction>
</comment>
<keyword evidence="20" id="KW-1185">Reference proteome</keyword>
<evidence type="ECO:0000256" key="14">
    <source>
        <dbReference type="ARBA" id="ARBA00048988"/>
    </source>
</evidence>
<dbReference type="EC" id="5.6.2.4" evidence="12"/>
<evidence type="ECO:0000256" key="9">
    <source>
        <dbReference type="ARBA" id="ARBA00023204"/>
    </source>
</evidence>
<dbReference type="NCBIfam" id="TIGR02784">
    <property type="entry name" value="addA_alphas"/>
    <property type="match status" value="1"/>
</dbReference>
<feature type="compositionally biased region" description="Pro residues" evidence="16">
    <location>
        <begin position="962"/>
        <end position="981"/>
    </location>
</feature>
<dbReference type="GO" id="GO:0033202">
    <property type="term" value="C:DNA helicase complex"/>
    <property type="evidence" value="ECO:0007669"/>
    <property type="project" value="TreeGrafter"/>
</dbReference>
<dbReference type="Gene3D" id="3.90.320.10">
    <property type="match status" value="1"/>
</dbReference>
<dbReference type="Pfam" id="PF13361">
    <property type="entry name" value="UvrD_C"/>
    <property type="match status" value="1"/>
</dbReference>
<feature type="binding site" evidence="15">
    <location>
        <begin position="32"/>
        <end position="39"/>
    </location>
    <ligand>
        <name>ATP</name>
        <dbReference type="ChEBI" id="CHEBI:30616"/>
    </ligand>
</feature>
<keyword evidence="9" id="KW-0234">DNA repair</keyword>
<name>A0A7X0B0V7_9PROT</name>
<dbReference type="Gene3D" id="1.10.486.10">
    <property type="entry name" value="PCRA, domain 4"/>
    <property type="match status" value="1"/>
</dbReference>
<evidence type="ECO:0000256" key="3">
    <source>
        <dbReference type="ARBA" id="ARBA00022763"/>
    </source>
</evidence>
<keyword evidence="4 15" id="KW-0378">Hydrolase</keyword>
<evidence type="ECO:0000256" key="2">
    <source>
        <dbReference type="ARBA" id="ARBA00022741"/>
    </source>
</evidence>
<dbReference type="GO" id="GO:0003677">
    <property type="term" value="F:DNA binding"/>
    <property type="evidence" value="ECO:0007669"/>
    <property type="project" value="UniProtKB-KW"/>
</dbReference>
<feature type="region of interest" description="Disordered" evidence="16">
    <location>
        <begin position="1"/>
        <end position="30"/>
    </location>
</feature>
<dbReference type="PROSITE" id="PS51198">
    <property type="entry name" value="UVRD_HELICASE_ATP_BIND"/>
    <property type="match status" value="1"/>
</dbReference>
<dbReference type="Pfam" id="PF12705">
    <property type="entry name" value="PDDEXK_1"/>
    <property type="match status" value="1"/>
</dbReference>
<sequence length="1176" mass="128876">MTDTPKPEMRPIDPTVKQRQASDPETSVWVGASAGTGKTKVLTDRVVRLMLAGTAPGRILCLTFTKAAAAEMANRIAERLAGWAVMADGDLTQALADLNGRPPTRDEVLTARRLFARVLDTAGGMKIQTIHAFCQSLLRRFPLEARLPPNFEVMDDRTAAEALAEAQAHMLASAQEHPDTPLGRALKRLAGALNEESFAELLGDLVAQRGRIRRILEAHGGLDGTVSALFRHLGVGADETEIGVLAAGCRDEALDVSGLRAACVALAVGTKTDVERGLAVQLWLDQADRRLAEFDTWRRQFLTAEGTVRAKLAGKDATAANPRAPEILAREGERLVALQERLRAVTVAHSTASLLTLAGSMLEGYQRWKDGRALLDFDDLILAASALLTGDAQACAWVLYKLDGGLDHILIDEAQDTNPEQWRVVSALAEEFFAGEGQSEARRTLFVVGDEKQSIFSFQGADPAEFARMRRTFQGRVEAAERPWAIVDLETSFRSVGAVLQAVDTVFGQADARDGVSSAAIRHRPFRQGMAGRVELWPLVRPSDSVEAPAWSPPLHHEAEDRPQARLATVIADQIAHWIAKGEVLEARGRPLTAGDILVLVRRRNAFVQQLVRALKERRVPVAGVDRMVLTEQLAVMDLMAVGQFLLMPEDDLTLATVLKSPFVGLDEDALFTLAHRRGGFLWPALVKRAETDPRFQPAHAWLRRLLGEVDYTAPYELFAGLLTRPCPADPISGRRALLGRLGAEAIDPVDEFLSLCLGFDRAHPPSLQTFLHWLAAGRTEVKRELDTGSKDRGPAGGQVRIMTVHGSKGLQAPVVILPDTTRKPVTSPRILWPHVDDDSGVGPAVPLYAPRREQEDVKARAARAAADRRRDQEYRRLLYVALTRAEDRLHVCGYEGKTATSDDTWFRLTERALATVAPTRAFDLTTVSRQGWSGEGRVLAEPQTREPPGQRATRDRAETLPPAPAWLLSPPPAEPAPSRPLAPSRPDGEEPAVRSPLGQGPLGDGKSLEARRFKRGTLIHKLLQLLPEMPPPGRAAAARRWLDRPAHGLDEAAREEIWAETLRVLTHPEFAPLFGPGSRPEVPLVGTVGTRPLAAQIDRLVVTDTDVQIVDFKTNRPPPQTAEDIPHLYVAQMAAYRSALRQIYPDRTIRCLLLWTDGPFITEVDPARMDAVVLS</sequence>
<dbReference type="PANTHER" id="PTHR11070">
    <property type="entry name" value="UVRD / RECB / PCRA DNA HELICASE FAMILY MEMBER"/>
    <property type="match status" value="1"/>
</dbReference>
<evidence type="ECO:0000256" key="15">
    <source>
        <dbReference type="PROSITE-ProRule" id="PRU00560"/>
    </source>
</evidence>
<dbReference type="GO" id="GO:0005829">
    <property type="term" value="C:cytosol"/>
    <property type="evidence" value="ECO:0007669"/>
    <property type="project" value="TreeGrafter"/>
</dbReference>
<dbReference type="GO" id="GO:0000725">
    <property type="term" value="P:recombinational repair"/>
    <property type="evidence" value="ECO:0007669"/>
    <property type="project" value="TreeGrafter"/>
</dbReference>
<dbReference type="InterPro" id="IPR000212">
    <property type="entry name" value="DNA_helicase_UvrD/REP"/>
</dbReference>
<feature type="domain" description="UvrD-like helicase C-terminal" evidence="18">
    <location>
        <begin position="524"/>
        <end position="810"/>
    </location>
</feature>
<keyword evidence="10" id="KW-0413">Isomerase</keyword>
<dbReference type="GO" id="GO:0004527">
    <property type="term" value="F:exonuclease activity"/>
    <property type="evidence" value="ECO:0007669"/>
    <property type="project" value="UniProtKB-KW"/>
</dbReference>
<dbReference type="Pfam" id="PF00580">
    <property type="entry name" value="UvrD-helicase"/>
    <property type="match status" value="1"/>
</dbReference>
<dbReference type="SUPFAM" id="SSF52980">
    <property type="entry name" value="Restriction endonuclease-like"/>
    <property type="match status" value="1"/>
</dbReference>
<dbReference type="InterPro" id="IPR027417">
    <property type="entry name" value="P-loop_NTPase"/>
</dbReference>
<dbReference type="InterPro" id="IPR011335">
    <property type="entry name" value="Restrct_endonuc-II-like"/>
</dbReference>
<evidence type="ECO:0000313" key="20">
    <source>
        <dbReference type="Proteomes" id="UP000539175"/>
    </source>
</evidence>
<evidence type="ECO:0000256" key="13">
    <source>
        <dbReference type="ARBA" id="ARBA00034923"/>
    </source>
</evidence>
<dbReference type="Gene3D" id="3.40.50.300">
    <property type="entry name" value="P-loop containing nucleotide triphosphate hydrolases"/>
    <property type="match status" value="4"/>
</dbReference>
<dbReference type="PROSITE" id="PS51217">
    <property type="entry name" value="UVRD_HELICASE_CTER"/>
    <property type="match status" value="1"/>
</dbReference>
<dbReference type="InterPro" id="IPR038726">
    <property type="entry name" value="PDDEXK_AddAB-type"/>
</dbReference>
<keyword evidence="2 15" id="KW-0547">Nucleotide-binding</keyword>
<evidence type="ECO:0000256" key="7">
    <source>
        <dbReference type="ARBA" id="ARBA00022840"/>
    </source>
</evidence>
<gene>
    <name evidence="19" type="ORF">FHS74_004179</name>
</gene>
<dbReference type="Proteomes" id="UP000539175">
    <property type="component" value="Unassembled WGS sequence"/>
</dbReference>
<evidence type="ECO:0000256" key="4">
    <source>
        <dbReference type="ARBA" id="ARBA00022801"/>
    </source>
</evidence>
<keyword evidence="8" id="KW-0238">DNA-binding</keyword>
<dbReference type="InterPro" id="IPR011604">
    <property type="entry name" value="PDDEXK-like_dom_sf"/>
</dbReference>